<dbReference type="GO" id="GO:0004497">
    <property type="term" value="F:monooxygenase activity"/>
    <property type="evidence" value="ECO:0007669"/>
    <property type="project" value="UniProtKB-KW"/>
</dbReference>
<keyword evidence="5" id="KW-0521">NADP</keyword>
<proteinExistence type="inferred from homology"/>
<evidence type="ECO:0000256" key="7">
    <source>
        <dbReference type="ARBA" id="ARBA00023033"/>
    </source>
</evidence>
<evidence type="ECO:0000256" key="3">
    <source>
        <dbReference type="ARBA" id="ARBA00022630"/>
    </source>
</evidence>
<dbReference type="PANTHER" id="PTHR43872">
    <property type="entry name" value="MONOOXYGENASE, PUTATIVE (AFU_ORTHOLOGUE AFUA_8G02570)-RELATED"/>
    <property type="match status" value="1"/>
</dbReference>
<comment type="similarity">
    <text evidence="2">Belongs to the FAD-binding monooxygenase family.</text>
</comment>
<protein>
    <submittedName>
        <fullName evidence="8">Monooxygenase, flavin-binding family</fullName>
    </submittedName>
</protein>
<dbReference type="RefSeq" id="WP_061264321.1">
    <property type="nucleotide sequence ID" value="NZ_BCSZ01000035.1"/>
</dbReference>
<dbReference type="InterPro" id="IPR051820">
    <property type="entry name" value="FAD-binding_MO"/>
</dbReference>
<dbReference type="EMBL" id="BCSZ01000035">
    <property type="protein sequence ID" value="GAT03767.1"/>
    <property type="molecule type" value="Genomic_DNA"/>
</dbReference>
<dbReference type="PRINTS" id="PR00368">
    <property type="entry name" value="FADPNR"/>
</dbReference>
<keyword evidence="4" id="KW-0274">FAD</keyword>
<evidence type="ECO:0000256" key="1">
    <source>
        <dbReference type="ARBA" id="ARBA00001974"/>
    </source>
</evidence>
<keyword evidence="7 8" id="KW-0503">Monooxygenase</keyword>
<keyword evidence="6" id="KW-0560">Oxidoreductase</keyword>
<dbReference type="Proteomes" id="UP000069705">
    <property type="component" value="Unassembled WGS sequence"/>
</dbReference>
<gene>
    <name evidence="8" type="ORF">RMCFA_3879</name>
</gene>
<evidence type="ECO:0000313" key="8">
    <source>
        <dbReference type="EMBL" id="GAT03767.1"/>
    </source>
</evidence>
<reference evidence="9" key="2">
    <citation type="submission" date="2016-02" db="EMBL/GenBank/DDBJ databases">
        <title>Draft genome sequence of five rapidly growing Mycobacterium species.</title>
        <authorList>
            <person name="Katahira K."/>
            <person name="Gotou Y."/>
            <person name="Iida K."/>
            <person name="Ogura Y."/>
            <person name="Hayashi T."/>
        </authorList>
    </citation>
    <scope>NUCLEOTIDE SEQUENCE [LARGE SCALE GENOMIC DNA]</scope>
    <source>
        <strain evidence="9">JCM6368</strain>
    </source>
</reference>
<name>A0A100WT18_MYCFO</name>
<sequence length="499" mass="55372">MNTSTVPTEVFDIVIIGAGISGIGAARYVTEAFPHKRVAVLESRSNIGGTWDLFRYPGIRSDSDLHTFGYEFKPWKDESAIADAPLIRDYLRETVDENGLGSLIRLRHKVLSAHWSSGDARWTLQVQVTDADGQVVIREIVTNWVFAGTGYYRYDEGYTPHFAGRQDFAGDILHPQHWPEDYDYAGKRVVVIGSGATAITLVPSMASGPGAAAHVTMLQRTPTYVLSVPRIDSIALKLTRIFGERRGYALTRFKNIWIDRGIVVGLRKFPRLGRRLIRWFNKRALPKGFDVDTHFNPPYEPWDQRLCLAPDGDFFASISRGDASIVTDKIVRFTKGGILLASGRELPADVIVTATGLNMQLFGGIDLDVDGTPVNVADTIAYRGMLLSGIPNWAIAIGYTTSSWTLKISLMCRYFCSLVKHMDEHGHDTAVAVAEPGMPTRPVMDLSAGYVLRAKDLVPRQGTEMPWRMALSYPEDAKLLRGALFDENLRLSSRAGVHV</sequence>
<dbReference type="Pfam" id="PF13450">
    <property type="entry name" value="NAD_binding_8"/>
    <property type="match status" value="1"/>
</dbReference>
<organism evidence="8 9">
    <name type="scientific">Mycolicibacterium fortuitum subsp. acetamidolyticum</name>
    <dbReference type="NCBI Taxonomy" id="144550"/>
    <lineage>
        <taxon>Bacteria</taxon>
        <taxon>Bacillati</taxon>
        <taxon>Actinomycetota</taxon>
        <taxon>Actinomycetes</taxon>
        <taxon>Mycobacteriales</taxon>
        <taxon>Mycobacteriaceae</taxon>
        <taxon>Mycolicibacterium</taxon>
    </lineage>
</organism>
<evidence type="ECO:0000256" key="6">
    <source>
        <dbReference type="ARBA" id="ARBA00023002"/>
    </source>
</evidence>
<evidence type="ECO:0000256" key="2">
    <source>
        <dbReference type="ARBA" id="ARBA00010139"/>
    </source>
</evidence>
<dbReference type="FunFam" id="3.50.50.60:FF:000228">
    <property type="entry name" value="FAD-containing monooxygenase EthA"/>
    <property type="match status" value="1"/>
</dbReference>
<evidence type="ECO:0000256" key="5">
    <source>
        <dbReference type="ARBA" id="ARBA00022857"/>
    </source>
</evidence>
<dbReference type="InterPro" id="IPR036188">
    <property type="entry name" value="FAD/NAD-bd_sf"/>
</dbReference>
<dbReference type="AlphaFoldDB" id="A0A100WT18"/>
<evidence type="ECO:0000313" key="9">
    <source>
        <dbReference type="Proteomes" id="UP000069705"/>
    </source>
</evidence>
<dbReference type="PANTHER" id="PTHR43872:SF1">
    <property type="entry name" value="MONOOXYGENASE, PUTATIVE (AFU_ORTHOLOGUE AFUA_8G02570)-RELATED"/>
    <property type="match status" value="1"/>
</dbReference>
<dbReference type="SUPFAM" id="SSF51905">
    <property type="entry name" value="FAD/NAD(P)-binding domain"/>
    <property type="match status" value="1"/>
</dbReference>
<comment type="caution">
    <text evidence="8">The sequence shown here is derived from an EMBL/GenBank/DDBJ whole genome shotgun (WGS) entry which is preliminary data.</text>
</comment>
<reference evidence="8 9" key="1">
    <citation type="journal article" date="2016" name="Genome Announc.">
        <title>Draft Genome Sequences of Five Rapidly Growing Mycobacterium Species, M. thermoresistibile, M. fortuitum subsp. acetamidolyticum, M. canariasense, M. brisbanense, and M. novocastrense.</title>
        <authorList>
            <person name="Katahira K."/>
            <person name="Ogura Y."/>
            <person name="Gotoh Y."/>
            <person name="Hayashi T."/>
        </authorList>
    </citation>
    <scope>NUCLEOTIDE SEQUENCE [LARGE SCALE GENOMIC DNA]</scope>
    <source>
        <strain evidence="8 9">JCM6368</strain>
    </source>
</reference>
<dbReference type="Gene3D" id="3.50.50.60">
    <property type="entry name" value="FAD/NAD(P)-binding domain"/>
    <property type="match status" value="3"/>
</dbReference>
<evidence type="ECO:0000256" key="4">
    <source>
        <dbReference type="ARBA" id="ARBA00022827"/>
    </source>
</evidence>
<keyword evidence="3" id="KW-0285">Flavoprotein</keyword>
<comment type="cofactor">
    <cofactor evidence="1">
        <name>FAD</name>
        <dbReference type="ChEBI" id="CHEBI:57692"/>
    </cofactor>
</comment>
<accession>A0A100WT18</accession>